<dbReference type="Pfam" id="PF12705">
    <property type="entry name" value="PDDEXK_1"/>
    <property type="match status" value="1"/>
</dbReference>
<keyword evidence="1" id="KW-0540">Nuclease</keyword>
<dbReference type="InterPro" id="IPR011604">
    <property type="entry name" value="PDDEXK-like_dom_sf"/>
</dbReference>
<dbReference type="PANTHER" id="PTHR11070:SF2">
    <property type="entry name" value="ATP-DEPENDENT DNA HELICASE SRS2"/>
    <property type="match status" value="1"/>
</dbReference>
<dbReference type="InterPro" id="IPR027417">
    <property type="entry name" value="P-loop_NTPase"/>
</dbReference>
<dbReference type="GO" id="GO:0003677">
    <property type="term" value="F:DNA binding"/>
    <property type="evidence" value="ECO:0007669"/>
    <property type="project" value="UniProtKB-KW"/>
</dbReference>
<dbReference type="PROSITE" id="PS51217">
    <property type="entry name" value="UVRD_HELICASE_CTER"/>
    <property type="match status" value="1"/>
</dbReference>
<keyword evidence="6" id="KW-0269">Exonuclease</keyword>
<dbReference type="PANTHER" id="PTHR11070">
    <property type="entry name" value="UVRD / RECB / PCRA DNA HELICASE FAMILY MEMBER"/>
    <property type="match status" value="1"/>
</dbReference>
<name>A0A1G1ZSN8_9BACT</name>
<reference evidence="15 16" key="1">
    <citation type="journal article" date="2016" name="Nat. Commun.">
        <title>Thousands of microbial genomes shed light on interconnected biogeochemical processes in an aquifer system.</title>
        <authorList>
            <person name="Anantharaman K."/>
            <person name="Brown C.T."/>
            <person name="Hug L.A."/>
            <person name="Sharon I."/>
            <person name="Castelle C.J."/>
            <person name="Probst A.J."/>
            <person name="Thomas B.C."/>
            <person name="Singh A."/>
            <person name="Wilkins M.J."/>
            <person name="Karaoz U."/>
            <person name="Brodie E.L."/>
            <person name="Williams K.H."/>
            <person name="Hubbard S.S."/>
            <person name="Banfield J.F."/>
        </authorList>
    </citation>
    <scope>NUCLEOTIDE SEQUENCE [LARGE SCALE GENOMIC DNA]</scope>
</reference>
<comment type="caution">
    <text evidence="15">The sequence shown here is derived from an EMBL/GenBank/DDBJ whole genome shotgun (WGS) entry which is preliminary data.</text>
</comment>
<keyword evidence="3" id="KW-0227">DNA damage</keyword>
<dbReference type="EMBL" id="MHJL01000017">
    <property type="protein sequence ID" value="OGY67753.1"/>
    <property type="molecule type" value="Genomic_DNA"/>
</dbReference>
<dbReference type="Gene3D" id="1.10.486.10">
    <property type="entry name" value="PCRA, domain 4"/>
    <property type="match status" value="1"/>
</dbReference>
<keyword evidence="5" id="KW-0347">Helicase</keyword>
<evidence type="ECO:0000256" key="10">
    <source>
        <dbReference type="ARBA" id="ARBA00023235"/>
    </source>
</evidence>
<dbReference type="Gene3D" id="3.90.320.10">
    <property type="match status" value="1"/>
</dbReference>
<keyword evidence="8" id="KW-0238">DNA-binding</keyword>
<evidence type="ECO:0000256" key="8">
    <source>
        <dbReference type="ARBA" id="ARBA00023125"/>
    </source>
</evidence>
<dbReference type="Proteomes" id="UP000177690">
    <property type="component" value="Unassembled WGS sequence"/>
</dbReference>
<evidence type="ECO:0000313" key="15">
    <source>
        <dbReference type="EMBL" id="OGY67753.1"/>
    </source>
</evidence>
<keyword evidence="4" id="KW-0378">Hydrolase</keyword>
<dbReference type="EC" id="5.6.2.4" evidence="12"/>
<dbReference type="Pfam" id="PF00580">
    <property type="entry name" value="UvrD-helicase"/>
    <property type="match status" value="1"/>
</dbReference>
<keyword evidence="7" id="KW-0067">ATP-binding</keyword>
<evidence type="ECO:0000256" key="1">
    <source>
        <dbReference type="ARBA" id="ARBA00022722"/>
    </source>
</evidence>
<accession>A0A1G1ZSN8</accession>
<dbReference type="InterPro" id="IPR000212">
    <property type="entry name" value="DNA_helicase_UvrD/REP"/>
</dbReference>
<evidence type="ECO:0000256" key="6">
    <source>
        <dbReference type="ARBA" id="ARBA00022839"/>
    </source>
</evidence>
<dbReference type="STRING" id="1798409.A3I24_03640"/>
<dbReference type="AlphaFoldDB" id="A0A1G1ZSN8"/>
<dbReference type="InterPro" id="IPR014017">
    <property type="entry name" value="DNA_helicase_UvrD-like_C"/>
</dbReference>
<dbReference type="Gene3D" id="3.40.50.300">
    <property type="entry name" value="P-loop containing nucleotide triphosphate hydrolases"/>
    <property type="match status" value="3"/>
</dbReference>
<dbReference type="GO" id="GO:0043138">
    <property type="term" value="F:3'-5' DNA helicase activity"/>
    <property type="evidence" value="ECO:0007669"/>
    <property type="project" value="UniProtKB-EC"/>
</dbReference>
<evidence type="ECO:0000256" key="3">
    <source>
        <dbReference type="ARBA" id="ARBA00022763"/>
    </source>
</evidence>
<protein>
    <recommendedName>
        <fullName evidence="12">DNA 3'-5' helicase</fullName>
        <ecNumber evidence="12">5.6.2.4</ecNumber>
    </recommendedName>
</protein>
<evidence type="ECO:0000256" key="4">
    <source>
        <dbReference type="ARBA" id="ARBA00022801"/>
    </source>
</evidence>
<dbReference type="Pfam" id="PF13361">
    <property type="entry name" value="UvrD_C"/>
    <property type="match status" value="1"/>
</dbReference>
<organism evidence="15 16">
    <name type="scientific">Candidatus Harrisonbacteria bacterium RIFCSPLOWO2_02_FULL_41_13b</name>
    <dbReference type="NCBI Taxonomy" id="1798409"/>
    <lineage>
        <taxon>Bacteria</taxon>
        <taxon>Candidatus Harrisoniibacteriota</taxon>
    </lineage>
</organism>
<dbReference type="InterPro" id="IPR038726">
    <property type="entry name" value="PDDEXK_AddAB-type"/>
</dbReference>
<dbReference type="SUPFAM" id="SSF52540">
    <property type="entry name" value="P-loop containing nucleoside triphosphate hydrolases"/>
    <property type="match status" value="1"/>
</dbReference>
<evidence type="ECO:0000256" key="12">
    <source>
        <dbReference type="ARBA" id="ARBA00034808"/>
    </source>
</evidence>
<keyword evidence="2" id="KW-0547">Nucleotide-binding</keyword>
<keyword evidence="9" id="KW-0234">DNA repair</keyword>
<comment type="catalytic activity">
    <reaction evidence="13">
        <text>ATP + H2O = ADP + phosphate + H(+)</text>
        <dbReference type="Rhea" id="RHEA:13065"/>
        <dbReference type="ChEBI" id="CHEBI:15377"/>
        <dbReference type="ChEBI" id="CHEBI:15378"/>
        <dbReference type="ChEBI" id="CHEBI:30616"/>
        <dbReference type="ChEBI" id="CHEBI:43474"/>
        <dbReference type="ChEBI" id="CHEBI:456216"/>
        <dbReference type="EC" id="5.6.2.4"/>
    </reaction>
</comment>
<dbReference type="GO" id="GO:0005524">
    <property type="term" value="F:ATP binding"/>
    <property type="evidence" value="ECO:0007669"/>
    <property type="project" value="UniProtKB-KW"/>
</dbReference>
<evidence type="ECO:0000256" key="7">
    <source>
        <dbReference type="ARBA" id="ARBA00022840"/>
    </source>
</evidence>
<evidence type="ECO:0000313" key="16">
    <source>
        <dbReference type="Proteomes" id="UP000177690"/>
    </source>
</evidence>
<dbReference type="GO" id="GO:0004527">
    <property type="term" value="F:exonuclease activity"/>
    <property type="evidence" value="ECO:0007669"/>
    <property type="project" value="UniProtKB-KW"/>
</dbReference>
<evidence type="ECO:0000256" key="9">
    <source>
        <dbReference type="ARBA" id="ARBA00023204"/>
    </source>
</evidence>
<dbReference type="InterPro" id="IPR014016">
    <property type="entry name" value="UvrD-like_ATP-bd"/>
</dbReference>
<gene>
    <name evidence="15" type="ORF">A3I24_03640</name>
</gene>
<proteinExistence type="predicted"/>
<feature type="domain" description="UvrD-like helicase C-terminal" evidence="14">
    <location>
        <begin position="65"/>
        <end position="351"/>
    </location>
</feature>
<keyword evidence="10" id="KW-0413">Isomerase</keyword>
<evidence type="ECO:0000256" key="13">
    <source>
        <dbReference type="ARBA" id="ARBA00048988"/>
    </source>
</evidence>
<dbReference type="GO" id="GO:0000725">
    <property type="term" value="P:recombinational repair"/>
    <property type="evidence" value="ECO:0007669"/>
    <property type="project" value="TreeGrafter"/>
</dbReference>
<comment type="catalytic activity">
    <reaction evidence="11">
        <text>Couples ATP hydrolysis with the unwinding of duplex DNA by translocating in the 3'-5' direction.</text>
        <dbReference type="EC" id="5.6.2.4"/>
    </reaction>
</comment>
<sequence length="783" mass="89471">TNNAQNKVLELLSNFHNQPNLFVVGDEKQAIFRFQGASLDNFLFFKKLYPEAKLISLNKNYRSAQPILDLAHNLIINNSIHLSDEVPEIKEELISQALHPKQLVETYEFKRPETETIFVAEKIKDLIGRGVVAKEVAVIYRDNKDVFALADVLSKYNSPFRIESSNNALSDYDIRKLLDIFEFLNDFSNEEKLFSIIHADWLGIPGLDLYKIVSPGVRRKISLLEMMADEKRLKDLKVSSGVKLAGISAKLLDWHKKSQNVSLAELFETVVRDSGFLAHIMSGPDSVLKLNRLNAVFGELKKMLDSHPEAKLADFVNYLKTLEKYKVVVKEGGLGYTPDAVRLMTAHGAKGLEFDYVFVVNAFDGHWGNRRIPELIKLNLADVASLASPCRSCLLLRRSPKISLGACSQKTCINFGIGTANLGLTATQKQHPPDSKSNQLKIDDERRLFYVALTRARKMAYISYSLQSYDGRERTPSQFITEVKPELKKTGDSEIYEQIFDRRKDLLYQPKTDKGFSIFEKEYLQSLFYKRGLSATALNNYLTCPWKFFYLNLLRIPRAKSRHQIYGSAIHAGLKNFFDGVNRGEASKEILFAGFKNLLEKESLSENDLQNFLAKGESSLKKYFDYYNGSWHSKTQNEFRVHDVFIGGDIKLTGSLDKIEYLSGGSDVNVVDYKTGKTISRNELESKTKNATGDYKRQLVFYKLLLDQHPSLRVNMVSGEIDFIEPDSRGVFHKEKFLIDKNEVEELKEKVLEISDKVLNFGFQKERCGDRYCEYCQLRFNLV</sequence>
<feature type="non-terminal residue" evidence="15">
    <location>
        <position position="1"/>
    </location>
</feature>
<evidence type="ECO:0000256" key="5">
    <source>
        <dbReference type="ARBA" id="ARBA00022806"/>
    </source>
</evidence>
<evidence type="ECO:0000256" key="11">
    <source>
        <dbReference type="ARBA" id="ARBA00034617"/>
    </source>
</evidence>
<evidence type="ECO:0000259" key="14">
    <source>
        <dbReference type="PROSITE" id="PS51217"/>
    </source>
</evidence>
<evidence type="ECO:0000256" key="2">
    <source>
        <dbReference type="ARBA" id="ARBA00022741"/>
    </source>
</evidence>